<dbReference type="PANTHER" id="PTHR24221">
    <property type="entry name" value="ATP-BINDING CASSETTE SUB-FAMILY B"/>
    <property type="match status" value="1"/>
</dbReference>
<feature type="transmembrane region" description="Helical" evidence="11">
    <location>
        <begin position="176"/>
        <end position="195"/>
    </location>
</feature>
<reference evidence="14" key="1">
    <citation type="submission" date="2021-01" db="EMBL/GenBank/DDBJ databases">
        <title>Whole genome shotgun sequence of Acrocarpospora phusangensis NBRC 108782.</title>
        <authorList>
            <person name="Komaki H."/>
            <person name="Tamura T."/>
        </authorList>
    </citation>
    <scope>NUCLEOTIDE SEQUENCE</scope>
    <source>
        <strain evidence="14">NBRC 108782</strain>
    </source>
</reference>
<evidence type="ECO:0000256" key="3">
    <source>
        <dbReference type="ARBA" id="ARBA00022475"/>
    </source>
</evidence>
<comment type="similarity">
    <text evidence="10">Belongs to the ABC transporter superfamily. Siderophore-Fe(3+) uptake transporter (SIUT) (TC 3.A.1.21) family.</text>
</comment>
<dbReference type="InterPro" id="IPR011527">
    <property type="entry name" value="ABC1_TM_dom"/>
</dbReference>
<proteinExistence type="inferred from homology"/>
<sequence length="607" mass="64075">MTSASEAVAAWEHGRPASIRGGGTRGLLHVLAGHLRPFGISVLFAVVNQAAGMAAVVLAAAAVGQALSGSAGLWPMFWWTLGLTALRAVANWVESWISHELSFRILAQVRQWLYQAFARIAPGGLVRRRGGDLVVRALRDSESLEIFYAHTSIYIAAALLVTPGAVVAMAVTGGGWAAAALAPWLVASLALPLGLRRAGLRHGGDLTRALTEMNVEVTDLVQGLREVISFGRGPDRLDRLREADRRLASAQRRQTLRAGLETVTGGIAIGGATLSVLVAGLNTGPATPALLASVALAGAAFTPITMLLNVTRVWGITASSADRVFDLLEEPAAVADTGDGALPDLTEAPEVEFDRIVFGYDETRPVLHGVSLTIPAGTTLALAGATGAGKSTLAHLLLRHFDPASGAVRIGGTDVRDLPVDDLSRLVCHVPQEAFLFHESLRANLELARPEATAEQITRACDDAQVTPFLDKLPGGLDTVAGERGAALSGGERQRVAIARALLRDCPVLVLDESSSQLDALSEREMRAALDRVRHGRTTLVIAHRLSTLRHADLVAVLDHGRIADLGGHAELMERCEPYRRLVQAQADAAALLGERPIPPTTKGGDS</sequence>
<dbReference type="InterPro" id="IPR017871">
    <property type="entry name" value="ABC_transporter-like_CS"/>
</dbReference>
<dbReference type="GO" id="GO:0005886">
    <property type="term" value="C:plasma membrane"/>
    <property type="evidence" value="ECO:0007669"/>
    <property type="project" value="UniProtKB-SubCell"/>
</dbReference>
<evidence type="ECO:0000256" key="1">
    <source>
        <dbReference type="ARBA" id="ARBA00004429"/>
    </source>
</evidence>
<dbReference type="GO" id="GO:0016887">
    <property type="term" value="F:ATP hydrolysis activity"/>
    <property type="evidence" value="ECO:0007669"/>
    <property type="project" value="InterPro"/>
</dbReference>
<feature type="transmembrane region" description="Helical" evidence="11">
    <location>
        <begin position="76"/>
        <end position="93"/>
    </location>
</feature>
<dbReference type="AlphaFoldDB" id="A0A919QBI6"/>
<keyword evidence="2" id="KW-0813">Transport</keyword>
<dbReference type="PROSITE" id="PS50929">
    <property type="entry name" value="ABC_TM1F"/>
    <property type="match status" value="1"/>
</dbReference>
<keyword evidence="4" id="KW-0997">Cell inner membrane</keyword>
<keyword evidence="15" id="KW-1185">Reference proteome</keyword>
<keyword evidence="3" id="KW-1003">Cell membrane</keyword>
<evidence type="ECO:0000256" key="4">
    <source>
        <dbReference type="ARBA" id="ARBA00022519"/>
    </source>
</evidence>
<keyword evidence="8 11" id="KW-1133">Transmembrane helix</keyword>
<dbReference type="GO" id="GO:0005524">
    <property type="term" value="F:ATP binding"/>
    <property type="evidence" value="ECO:0007669"/>
    <property type="project" value="UniProtKB-KW"/>
</dbReference>
<dbReference type="Gene3D" id="3.40.50.300">
    <property type="entry name" value="P-loop containing nucleotide triphosphate hydrolases"/>
    <property type="match status" value="1"/>
</dbReference>
<evidence type="ECO:0000256" key="8">
    <source>
        <dbReference type="ARBA" id="ARBA00022989"/>
    </source>
</evidence>
<feature type="transmembrane region" description="Helical" evidence="11">
    <location>
        <begin position="42"/>
        <end position="64"/>
    </location>
</feature>
<dbReference type="Gene3D" id="1.20.1560.10">
    <property type="entry name" value="ABC transporter type 1, transmembrane domain"/>
    <property type="match status" value="1"/>
</dbReference>
<dbReference type="InterPro" id="IPR036640">
    <property type="entry name" value="ABC1_TM_sf"/>
</dbReference>
<feature type="domain" description="ABC transporter" evidence="12">
    <location>
        <begin position="351"/>
        <end position="585"/>
    </location>
</feature>
<comment type="caution">
    <text evidence="14">The sequence shown here is derived from an EMBL/GenBank/DDBJ whole genome shotgun (WGS) entry which is preliminary data.</text>
</comment>
<dbReference type="EMBL" id="BOOA01000011">
    <property type="protein sequence ID" value="GIH23620.1"/>
    <property type="molecule type" value="Genomic_DNA"/>
</dbReference>
<dbReference type="InterPro" id="IPR039421">
    <property type="entry name" value="Type_1_exporter"/>
</dbReference>
<dbReference type="SUPFAM" id="SSF90123">
    <property type="entry name" value="ABC transporter transmembrane region"/>
    <property type="match status" value="1"/>
</dbReference>
<dbReference type="Pfam" id="PF00664">
    <property type="entry name" value="ABC_membrane"/>
    <property type="match status" value="1"/>
</dbReference>
<evidence type="ECO:0000256" key="2">
    <source>
        <dbReference type="ARBA" id="ARBA00022448"/>
    </source>
</evidence>
<gene>
    <name evidence="14" type="ORF">Aph01nite_19300</name>
</gene>
<feature type="domain" description="ABC transmembrane type-1" evidence="13">
    <location>
        <begin position="40"/>
        <end position="310"/>
    </location>
</feature>
<evidence type="ECO:0000256" key="7">
    <source>
        <dbReference type="ARBA" id="ARBA00022840"/>
    </source>
</evidence>
<name>A0A919QBI6_9ACTN</name>
<evidence type="ECO:0000256" key="6">
    <source>
        <dbReference type="ARBA" id="ARBA00022741"/>
    </source>
</evidence>
<evidence type="ECO:0000259" key="13">
    <source>
        <dbReference type="PROSITE" id="PS50929"/>
    </source>
</evidence>
<dbReference type="PANTHER" id="PTHR24221:SF654">
    <property type="entry name" value="ATP-BINDING CASSETTE SUB-FAMILY B MEMBER 6"/>
    <property type="match status" value="1"/>
</dbReference>
<evidence type="ECO:0000313" key="15">
    <source>
        <dbReference type="Proteomes" id="UP000640052"/>
    </source>
</evidence>
<dbReference type="Proteomes" id="UP000640052">
    <property type="component" value="Unassembled WGS sequence"/>
</dbReference>
<evidence type="ECO:0000256" key="5">
    <source>
        <dbReference type="ARBA" id="ARBA00022692"/>
    </source>
</evidence>
<protein>
    <submittedName>
        <fullName evidence="14">ABC transporter</fullName>
    </submittedName>
</protein>
<dbReference type="InterPro" id="IPR003593">
    <property type="entry name" value="AAA+_ATPase"/>
</dbReference>
<dbReference type="Pfam" id="PF00005">
    <property type="entry name" value="ABC_tran"/>
    <property type="match status" value="1"/>
</dbReference>
<keyword evidence="6" id="KW-0547">Nucleotide-binding</keyword>
<keyword evidence="7" id="KW-0067">ATP-binding</keyword>
<evidence type="ECO:0000256" key="9">
    <source>
        <dbReference type="ARBA" id="ARBA00023136"/>
    </source>
</evidence>
<evidence type="ECO:0000313" key="14">
    <source>
        <dbReference type="EMBL" id="GIH23620.1"/>
    </source>
</evidence>
<dbReference type="FunFam" id="3.40.50.300:FF:000221">
    <property type="entry name" value="Multidrug ABC transporter ATP-binding protein"/>
    <property type="match status" value="1"/>
</dbReference>
<evidence type="ECO:0000256" key="10">
    <source>
        <dbReference type="ARBA" id="ARBA00023455"/>
    </source>
</evidence>
<dbReference type="SUPFAM" id="SSF52540">
    <property type="entry name" value="P-loop containing nucleoside triphosphate hydrolases"/>
    <property type="match status" value="1"/>
</dbReference>
<keyword evidence="9 11" id="KW-0472">Membrane</keyword>
<feature type="transmembrane region" description="Helical" evidence="11">
    <location>
        <begin position="146"/>
        <end position="170"/>
    </location>
</feature>
<keyword evidence="5 11" id="KW-0812">Transmembrane</keyword>
<dbReference type="InterPro" id="IPR027417">
    <property type="entry name" value="P-loop_NTPase"/>
</dbReference>
<dbReference type="PROSITE" id="PS00211">
    <property type="entry name" value="ABC_TRANSPORTER_1"/>
    <property type="match status" value="1"/>
</dbReference>
<evidence type="ECO:0000256" key="11">
    <source>
        <dbReference type="SAM" id="Phobius"/>
    </source>
</evidence>
<dbReference type="PROSITE" id="PS50893">
    <property type="entry name" value="ABC_TRANSPORTER_2"/>
    <property type="match status" value="1"/>
</dbReference>
<dbReference type="GO" id="GO:0140359">
    <property type="term" value="F:ABC-type transporter activity"/>
    <property type="evidence" value="ECO:0007669"/>
    <property type="project" value="InterPro"/>
</dbReference>
<dbReference type="RefSeq" id="WP_204040406.1">
    <property type="nucleotide sequence ID" value="NZ_BOOA01000011.1"/>
</dbReference>
<organism evidence="14 15">
    <name type="scientific">Acrocarpospora phusangensis</name>
    <dbReference type="NCBI Taxonomy" id="1070424"/>
    <lineage>
        <taxon>Bacteria</taxon>
        <taxon>Bacillati</taxon>
        <taxon>Actinomycetota</taxon>
        <taxon>Actinomycetes</taxon>
        <taxon>Streptosporangiales</taxon>
        <taxon>Streptosporangiaceae</taxon>
        <taxon>Acrocarpospora</taxon>
    </lineage>
</organism>
<dbReference type="InterPro" id="IPR003439">
    <property type="entry name" value="ABC_transporter-like_ATP-bd"/>
</dbReference>
<dbReference type="SMART" id="SM00382">
    <property type="entry name" value="AAA"/>
    <property type="match status" value="1"/>
</dbReference>
<feature type="transmembrane region" description="Helical" evidence="11">
    <location>
        <begin position="289"/>
        <end position="310"/>
    </location>
</feature>
<comment type="subcellular location">
    <subcellularLocation>
        <location evidence="1">Cell inner membrane</location>
        <topology evidence="1">Multi-pass membrane protein</topology>
    </subcellularLocation>
</comment>
<evidence type="ECO:0000259" key="12">
    <source>
        <dbReference type="PROSITE" id="PS50893"/>
    </source>
</evidence>
<accession>A0A919QBI6</accession>
<feature type="transmembrane region" description="Helical" evidence="11">
    <location>
        <begin position="262"/>
        <end position="283"/>
    </location>
</feature>